<feature type="region of interest" description="Disordered" evidence="1">
    <location>
        <begin position="1"/>
        <end position="22"/>
    </location>
</feature>
<evidence type="ECO:0000256" key="1">
    <source>
        <dbReference type="SAM" id="MobiDB-lite"/>
    </source>
</evidence>
<evidence type="ECO:0000313" key="3">
    <source>
        <dbReference type="Proteomes" id="UP000019484"/>
    </source>
</evidence>
<dbReference type="eggNOG" id="ENOG502SNSN">
    <property type="taxonomic scope" value="Eukaryota"/>
</dbReference>
<dbReference type="OrthoDB" id="3549294at2759"/>
<organism evidence="2 3">
    <name type="scientific">Capronia coronata CBS 617.96</name>
    <dbReference type="NCBI Taxonomy" id="1182541"/>
    <lineage>
        <taxon>Eukaryota</taxon>
        <taxon>Fungi</taxon>
        <taxon>Dikarya</taxon>
        <taxon>Ascomycota</taxon>
        <taxon>Pezizomycotina</taxon>
        <taxon>Eurotiomycetes</taxon>
        <taxon>Chaetothyriomycetidae</taxon>
        <taxon>Chaetothyriales</taxon>
        <taxon>Herpotrichiellaceae</taxon>
        <taxon>Capronia</taxon>
    </lineage>
</organism>
<dbReference type="Proteomes" id="UP000019484">
    <property type="component" value="Unassembled WGS sequence"/>
</dbReference>
<name>W9YBW5_9EURO</name>
<dbReference type="GeneID" id="19158325"/>
<proteinExistence type="predicted"/>
<dbReference type="HOGENOM" id="CLU_831835_0_0_1"/>
<evidence type="ECO:0000313" key="2">
    <source>
        <dbReference type="EMBL" id="EXJ90332.1"/>
    </source>
</evidence>
<accession>W9YBW5</accession>
<dbReference type="AlphaFoldDB" id="W9YBW5"/>
<protein>
    <submittedName>
        <fullName evidence="2">Uncharacterized protein</fullName>
    </submittedName>
</protein>
<dbReference type="RefSeq" id="XP_007722526.1">
    <property type="nucleotide sequence ID" value="XM_007724336.1"/>
</dbReference>
<comment type="caution">
    <text evidence="2">The sequence shown here is derived from an EMBL/GenBank/DDBJ whole genome shotgun (WGS) entry which is preliminary data.</text>
</comment>
<keyword evidence="3" id="KW-1185">Reference proteome</keyword>
<gene>
    <name evidence="2" type="ORF">A1O1_03431</name>
</gene>
<dbReference type="EMBL" id="AMWN01000003">
    <property type="protein sequence ID" value="EXJ90332.1"/>
    <property type="molecule type" value="Genomic_DNA"/>
</dbReference>
<feature type="compositionally biased region" description="Basic and acidic residues" evidence="1">
    <location>
        <begin position="1"/>
        <end position="10"/>
    </location>
</feature>
<dbReference type="STRING" id="1182541.W9YBW5"/>
<reference evidence="2 3" key="1">
    <citation type="submission" date="2013-03" db="EMBL/GenBank/DDBJ databases">
        <title>The Genome Sequence of Capronia coronata CBS 617.96.</title>
        <authorList>
            <consortium name="The Broad Institute Genomics Platform"/>
            <person name="Cuomo C."/>
            <person name="de Hoog S."/>
            <person name="Gorbushina A."/>
            <person name="Walker B."/>
            <person name="Young S.K."/>
            <person name="Zeng Q."/>
            <person name="Gargeya S."/>
            <person name="Fitzgerald M."/>
            <person name="Haas B."/>
            <person name="Abouelleil A."/>
            <person name="Allen A.W."/>
            <person name="Alvarado L."/>
            <person name="Arachchi H.M."/>
            <person name="Berlin A.M."/>
            <person name="Chapman S.B."/>
            <person name="Gainer-Dewar J."/>
            <person name="Goldberg J."/>
            <person name="Griggs A."/>
            <person name="Gujja S."/>
            <person name="Hansen M."/>
            <person name="Howarth C."/>
            <person name="Imamovic A."/>
            <person name="Ireland A."/>
            <person name="Larimer J."/>
            <person name="McCowan C."/>
            <person name="Murphy C."/>
            <person name="Pearson M."/>
            <person name="Poon T.W."/>
            <person name="Priest M."/>
            <person name="Roberts A."/>
            <person name="Saif S."/>
            <person name="Shea T."/>
            <person name="Sisk P."/>
            <person name="Sykes S."/>
            <person name="Wortman J."/>
            <person name="Nusbaum C."/>
            <person name="Birren B."/>
        </authorList>
    </citation>
    <scope>NUCLEOTIDE SEQUENCE [LARGE SCALE GENOMIC DNA]</scope>
    <source>
        <strain evidence="2 3">CBS 617.96</strain>
    </source>
</reference>
<sequence>MPSGDDKPPDLVRPTPKQASRVLRKSRRTWGGLLGQARSASGLPISCANINSLLHNTPALPSSAEVEEVVFRDKWVELGGFGVWGLGSTRCDLAGEVRNSSRTRVVIATRQPQYCTLSEEFGSNWTGFGGVRGKGSTGNYLSALVLGWSYVLSACLVELRRTSDSDTVLYTEAKALLLSDAKPVAESNGFVVPIGSADAAACRWWAAILAAGCGWQAVLHRSDYDYYPAWSCHLDDREQFKIHLDQPVDLSAFASACPPSSAQALQYLHDFARLHNVYDRLLAALTATLTIPEEKRHGVPVVLPRPGHALAASKKAQSTLFCMIPPERLLPHFMAFSCIFATGTTAF</sequence>